<sequence length="50" mass="5591">TDNGELHSDTMQQWLSICNTVHQFTAPHTSAHNGCIERLHHTLMGKACSM</sequence>
<dbReference type="OMA" id="HNGCIER"/>
<evidence type="ECO:0000259" key="2">
    <source>
        <dbReference type="PROSITE" id="PS50994"/>
    </source>
</evidence>
<dbReference type="SUPFAM" id="SSF53098">
    <property type="entry name" value="Ribonuclease H-like"/>
    <property type="match status" value="1"/>
</dbReference>
<dbReference type="PROSITE" id="PS50994">
    <property type="entry name" value="INTEGRASE"/>
    <property type="match status" value="1"/>
</dbReference>
<dbReference type="GO" id="GO:0005634">
    <property type="term" value="C:nucleus"/>
    <property type="evidence" value="ECO:0007669"/>
    <property type="project" value="UniProtKB-ARBA"/>
</dbReference>
<organism evidence="4">
    <name type="scientific">Serpula lacrymans var. lacrymans (strain S7.3)</name>
    <name type="common">Dry rot fungus</name>
    <dbReference type="NCBI Taxonomy" id="936435"/>
    <lineage>
        <taxon>Eukaryota</taxon>
        <taxon>Fungi</taxon>
        <taxon>Dikarya</taxon>
        <taxon>Basidiomycota</taxon>
        <taxon>Agaricomycotina</taxon>
        <taxon>Agaricomycetes</taxon>
        <taxon>Agaricomycetidae</taxon>
        <taxon>Boletales</taxon>
        <taxon>Coniophorineae</taxon>
        <taxon>Serpulaceae</taxon>
        <taxon>Serpula</taxon>
    </lineage>
</organism>
<reference evidence="4" key="1">
    <citation type="journal article" date="2011" name="Science">
        <title>The plant cell wall-decomposing machinery underlies the functional diversity of forest fungi.</title>
        <authorList>
            <person name="Eastwood D.C."/>
            <person name="Floudas D."/>
            <person name="Binder M."/>
            <person name="Majcherczyk A."/>
            <person name="Schneider P."/>
            <person name="Aerts A."/>
            <person name="Asiegbu F.O."/>
            <person name="Baker S.E."/>
            <person name="Barry K."/>
            <person name="Bendiksby M."/>
            <person name="Blumentritt M."/>
            <person name="Coutinho P.M."/>
            <person name="Cullen D."/>
            <person name="de Vries R.P."/>
            <person name="Gathman A."/>
            <person name="Goodell B."/>
            <person name="Henrissat B."/>
            <person name="Ihrmark K."/>
            <person name="Kauserud H."/>
            <person name="Kohler A."/>
            <person name="LaButti K."/>
            <person name="Lapidus A."/>
            <person name="Lavin J.L."/>
            <person name="Lee Y.-H."/>
            <person name="Lindquist E."/>
            <person name="Lilly W."/>
            <person name="Lucas S."/>
            <person name="Morin E."/>
            <person name="Murat C."/>
            <person name="Oguiza J.A."/>
            <person name="Park J."/>
            <person name="Pisabarro A.G."/>
            <person name="Riley R."/>
            <person name="Rosling A."/>
            <person name="Salamov A."/>
            <person name="Schmidt O."/>
            <person name="Schmutz J."/>
            <person name="Skrede I."/>
            <person name="Stenlid J."/>
            <person name="Wiebenga A."/>
            <person name="Xie X."/>
            <person name="Kuees U."/>
            <person name="Hibbett D.S."/>
            <person name="Hoffmeister D."/>
            <person name="Hoegberg N."/>
            <person name="Martin F."/>
            <person name="Grigoriev I.V."/>
            <person name="Watkinson S.C."/>
        </authorList>
    </citation>
    <scope>NUCLEOTIDE SEQUENCE [LARGE SCALE GENOMIC DNA]</scope>
    <source>
        <strain evidence="4">strain S7.3</strain>
    </source>
</reference>
<dbReference type="EMBL" id="GL945507">
    <property type="protein sequence ID" value="EGN92327.1"/>
    <property type="molecule type" value="Genomic_DNA"/>
</dbReference>
<dbReference type="Gene3D" id="3.30.420.10">
    <property type="entry name" value="Ribonuclease H-like superfamily/Ribonuclease H"/>
    <property type="match status" value="1"/>
</dbReference>
<evidence type="ECO:0000313" key="3">
    <source>
        <dbReference type="EMBL" id="EGN92327.1"/>
    </source>
</evidence>
<feature type="domain" description="Integrase catalytic" evidence="2">
    <location>
        <begin position="1"/>
        <end position="50"/>
    </location>
</feature>
<evidence type="ECO:0000313" key="4">
    <source>
        <dbReference type="Proteomes" id="UP000008063"/>
    </source>
</evidence>
<dbReference type="HOGENOM" id="CLU_200849_0_0_1"/>
<dbReference type="Proteomes" id="UP000008063">
    <property type="component" value="Unassembled WGS sequence"/>
</dbReference>
<keyword evidence="1" id="KW-0694">RNA-binding</keyword>
<dbReference type="AlphaFoldDB" id="F8QH78"/>
<feature type="non-terminal residue" evidence="3">
    <location>
        <position position="1"/>
    </location>
</feature>
<dbReference type="GO" id="GO:0003723">
    <property type="term" value="F:RNA binding"/>
    <property type="evidence" value="ECO:0007669"/>
    <property type="project" value="UniProtKB-KW"/>
</dbReference>
<accession>F8QH78</accession>
<gene>
    <name evidence="3" type="ORF">SERLA73DRAFT_29228</name>
</gene>
<dbReference type="InterPro" id="IPR036397">
    <property type="entry name" value="RNaseH_sf"/>
</dbReference>
<dbReference type="GO" id="GO:0015074">
    <property type="term" value="P:DNA integration"/>
    <property type="evidence" value="ECO:0007669"/>
    <property type="project" value="InterPro"/>
</dbReference>
<keyword evidence="4" id="KW-1185">Reference proteome</keyword>
<dbReference type="InterPro" id="IPR001584">
    <property type="entry name" value="Integrase_cat-core"/>
</dbReference>
<feature type="non-terminal residue" evidence="3">
    <location>
        <position position="50"/>
    </location>
</feature>
<proteinExistence type="predicted"/>
<evidence type="ECO:0000256" key="1">
    <source>
        <dbReference type="ARBA" id="ARBA00022884"/>
    </source>
</evidence>
<dbReference type="OrthoDB" id="2667522at2759"/>
<protein>
    <recommendedName>
        <fullName evidence="2">Integrase catalytic domain-containing protein</fullName>
    </recommendedName>
</protein>
<name>F8QH78_SERL3</name>
<dbReference type="InterPro" id="IPR012337">
    <property type="entry name" value="RNaseH-like_sf"/>
</dbReference>
<dbReference type="InParanoid" id="F8QH78"/>